<feature type="domain" description="Endonuclease/exonuclease/phosphatase" evidence="1">
    <location>
        <begin position="46"/>
        <end position="268"/>
    </location>
</feature>
<dbReference type="InterPro" id="IPR036691">
    <property type="entry name" value="Endo/exonu/phosph_ase_sf"/>
</dbReference>
<dbReference type="AlphaFoldDB" id="A0A354M3W4"/>
<evidence type="ECO:0000313" key="2">
    <source>
        <dbReference type="EMBL" id="HBJ09203.1"/>
    </source>
</evidence>
<dbReference type="SUPFAM" id="SSF56219">
    <property type="entry name" value="DNase I-like"/>
    <property type="match status" value="1"/>
</dbReference>
<proteinExistence type="predicted"/>
<dbReference type="EMBL" id="DNWC01000123">
    <property type="protein sequence ID" value="HBJ09203.1"/>
    <property type="molecule type" value="Genomic_DNA"/>
</dbReference>
<dbReference type="GO" id="GO:0006506">
    <property type="term" value="P:GPI anchor biosynthetic process"/>
    <property type="evidence" value="ECO:0007669"/>
    <property type="project" value="TreeGrafter"/>
</dbReference>
<protein>
    <submittedName>
        <fullName evidence="2">Endonuclease</fullName>
    </submittedName>
</protein>
<accession>A0A354M3W4</accession>
<dbReference type="GO" id="GO:0004519">
    <property type="term" value="F:endonuclease activity"/>
    <property type="evidence" value="ECO:0007669"/>
    <property type="project" value="UniProtKB-KW"/>
</dbReference>
<dbReference type="PROSITE" id="PS51257">
    <property type="entry name" value="PROKAR_LIPOPROTEIN"/>
    <property type="match status" value="1"/>
</dbReference>
<comment type="caution">
    <text evidence="2">The sequence shown here is derived from an EMBL/GenBank/DDBJ whole genome shotgun (WGS) entry which is preliminary data.</text>
</comment>
<dbReference type="Pfam" id="PF03372">
    <property type="entry name" value="Exo_endo_phos"/>
    <property type="match status" value="1"/>
</dbReference>
<dbReference type="Gene3D" id="3.60.10.10">
    <property type="entry name" value="Endonuclease/exonuclease/phosphatase"/>
    <property type="match status" value="1"/>
</dbReference>
<dbReference type="InterPro" id="IPR005135">
    <property type="entry name" value="Endo/exonuclease/phosphatase"/>
</dbReference>
<evidence type="ECO:0000259" key="1">
    <source>
        <dbReference type="Pfam" id="PF03372"/>
    </source>
</evidence>
<sequence length="286" mass="32857">MKNLDFYITFAILLCSYSSIISCTQNELPENTNNKENNDYISLKLVSYNVKYFSYDNNDPLNYFTIASLMRELKADIICLQELDSCTTRTNGHFQLARFTQYMGWDNYYFGKAIDYQKGGYGIGISSREKIENSFKIILPTGAENRIIAIAEFQDYIVASVHLDYKLNQLAEAEEINKNMYKLYQNSNKPVFLLGDFNSKTDSETISLLKEKWKIISSDKNTFPASSPSQRIDYIMQLKNGITCTVVETDVPSAYTLTQGDISRASDHRPVYTIVKFKKNKQTDIQ</sequence>
<name>A0A354M3W4_9BACT</name>
<keyword evidence="2" id="KW-0540">Nuclease</keyword>
<dbReference type="PANTHER" id="PTHR14859">
    <property type="entry name" value="CALCOFLUOR WHITE HYPERSENSITIVE PROTEIN PRECURSOR"/>
    <property type="match status" value="1"/>
</dbReference>
<dbReference type="Proteomes" id="UP000262954">
    <property type="component" value="Unassembled WGS sequence"/>
</dbReference>
<organism evidence="2 3">
    <name type="scientific">Coprobacter fastidiosus</name>
    <dbReference type="NCBI Taxonomy" id="1099853"/>
    <lineage>
        <taxon>Bacteria</taxon>
        <taxon>Pseudomonadati</taxon>
        <taxon>Bacteroidota</taxon>
        <taxon>Bacteroidia</taxon>
        <taxon>Bacteroidales</taxon>
        <taxon>Barnesiellaceae</taxon>
        <taxon>Coprobacter</taxon>
    </lineage>
</organism>
<keyword evidence="2" id="KW-0378">Hydrolase</keyword>
<dbReference type="InterPro" id="IPR051916">
    <property type="entry name" value="GPI-anchor_lipid_remodeler"/>
</dbReference>
<dbReference type="PANTHER" id="PTHR14859:SF15">
    <property type="entry name" value="ENDONUCLEASE_EXONUCLEASE_PHOSPHATASE DOMAIN-CONTAINING PROTEIN"/>
    <property type="match status" value="1"/>
</dbReference>
<gene>
    <name evidence="2" type="ORF">DDY73_09385</name>
</gene>
<evidence type="ECO:0000313" key="3">
    <source>
        <dbReference type="Proteomes" id="UP000262954"/>
    </source>
</evidence>
<dbReference type="GO" id="GO:0016020">
    <property type="term" value="C:membrane"/>
    <property type="evidence" value="ECO:0007669"/>
    <property type="project" value="GOC"/>
</dbReference>
<reference evidence="2 3" key="1">
    <citation type="journal article" date="2018" name="Nat. Biotechnol.">
        <title>A standardized bacterial taxonomy based on genome phylogeny substantially revises the tree of life.</title>
        <authorList>
            <person name="Parks D.H."/>
            <person name="Chuvochina M."/>
            <person name="Waite D.W."/>
            <person name="Rinke C."/>
            <person name="Skarshewski A."/>
            <person name="Chaumeil P.A."/>
            <person name="Hugenholtz P."/>
        </authorList>
    </citation>
    <scope>NUCLEOTIDE SEQUENCE [LARGE SCALE GENOMIC DNA]</scope>
    <source>
        <strain evidence="2">UBA11482</strain>
    </source>
</reference>
<keyword evidence="2" id="KW-0255">Endonuclease</keyword>